<dbReference type="InterPro" id="IPR016965">
    <property type="entry name" value="Pase_PHOSPHO-typ"/>
</dbReference>
<comment type="caution">
    <text evidence="1">The sequence shown here is derived from an EMBL/GenBank/DDBJ whole genome shotgun (WGS) entry which is preliminary data.</text>
</comment>
<reference evidence="1 2" key="1">
    <citation type="journal article" date="2018" name="G3 (Bethesda)">
        <title>Phylogenetic and Phylogenomic Definition of Rhizopus Species.</title>
        <authorList>
            <person name="Gryganskyi A.P."/>
            <person name="Golan J."/>
            <person name="Dolatabadi S."/>
            <person name="Mondo S."/>
            <person name="Robb S."/>
            <person name="Idnurm A."/>
            <person name="Muszewska A."/>
            <person name="Steczkiewicz K."/>
            <person name="Masonjones S."/>
            <person name="Liao H.L."/>
            <person name="Gajdeczka M.T."/>
            <person name="Anike F."/>
            <person name="Vuek A."/>
            <person name="Anishchenko I.M."/>
            <person name="Voigt K."/>
            <person name="de Hoog G.S."/>
            <person name="Smith M.E."/>
            <person name="Heitman J."/>
            <person name="Vilgalys R."/>
            <person name="Stajich J.E."/>
        </authorList>
    </citation>
    <scope>NUCLEOTIDE SEQUENCE [LARGE SCALE GENOMIC DNA]</scope>
    <source>
        <strain evidence="1 2">LSU 92-RS-03</strain>
    </source>
</reference>
<protein>
    <submittedName>
        <fullName evidence="1">Uncharacterized protein</fullName>
    </submittedName>
</protein>
<gene>
    <name evidence="1" type="ORF">CU098_009761</name>
</gene>
<dbReference type="AlphaFoldDB" id="A0A367J4T5"/>
<evidence type="ECO:0000313" key="1">
    <source>
        <dbReference type="EMBL" id="RCH84952.1"/>
    </source>
</evidence>
<dbReference type="STRING" id="4846.A0A367J4T5"/>
<dbReference type="PANTHER" id="PTHR20889:SF12">
    <property type="entry name" value="LP01149P"/>
    <property type="match status" value="1"/>
</dbReference>
<keyword evidence="2" id="KW-1185">Reference proteome</keyword>
<dbReference type="Proteomes" id="UP000253551">
    <property type="component" value="Unassembled WGS sequence"/>
</dbReference>
<dbReference type="GO" id="GO:0016791">
    <property type="term" value="F:phosphatase activity"/>
    <property type="evidence" value="ECO:0007669"/>
    <property type="project" value="InterPro"/>
</dbReference>
<proteinExistence type="predicted"/>
<organism evidence="1 2">
    <name type="scientific">Rhizopus stolonifer</name>
    <name type="common">Rhizopus nigricans</name>
    <dbReference type="NCBI Taxonomy" id="4846"/>
    <lineage>
        <taxon>Eukaryota</taxon>
        <taxon>Fungi</taxon>
        <taxon>Fungi incertae sedis</taxon>
        <taxon>Mucoromycota</taxon>
        <taxon>Mucoromycotina</taxon>
        <taxon>Mucoromycetes</taxon>
        <taxon>Mucorales</taxon>
        <taxon>Mucorineae</taxon>
        <taxon>Rhizopodaceae</taxon>
        <taxon>Rhizopus</taxon>
    </lineage>
</organism>
<sequence length="75" mass="8817">MTIKGIAVFDFDWSLIEQDSDYWTIHSLSPEIWQEVREKQASYQWTDLMDFALCRLQEAGFTKGDIVNVLKTIPF</sequence>
<feature type="non-terminal residue" evidence="1">
    <location>
        <position position="75"/>
    </location>
</feature>
<name>A0A367J4T5_RHIST</name>
<dbReference type="Pfam" id="PF06888">
    <property type="entry name" value="Put_Phosphatase"/>
    <property type="match status" value="1"/>
</dbReference>
<dbReference type="PANTHER" id="PTHR20889">
    <property type="entry name" value="PHOSPHATASE, ORPHAN 1, 2"/>
    <property type="match status" value="1"/>
</dbReference>
<evidence type="ECO:0000313" key="2">
    <source>
        <dbReference type="Proteomes" id="UP000253551"/>
    </source>
</evidence>
<dbReference type="OrthoDB" id="10267182at2759"/>
<dbReference type="EMBL" id="PJQM01004301">
    <property type="protein sequence ID" value="RCH84952.1"/>
    <property type="molecule type" value="Genomic_DNA"/>
</dbReference>
<accession>A0A367J4T5</accession>